<dbReference type="OrthoDB" id="4841110at2"/>
<dbReference type="Proteomes" id="UP000004367">
    <property type="component" value="Unassembled WGS sequence"/>
</dbReference>
<evidence type="ECO:0000256" key="2">
    <source>
        <dbReference type="ARBA" id="ARBA00022670"/>
    </source>
</evidence>
<dbReference type="RefSeq" id="WP_009760579.1">
    <property type="nucleotide sequence ID" value="NZ_BAFE01000076.1"/>
</dbReference>
<dbReference type="STRING" id="1089455.MOPEL_099_01090"/>
<comment type="similarity">
    <text evidence="1">Belongs to the peptidase S51 family.</text>
</comment>
<keyword evidence="4" id="KW-0720">Serine protease</keyword>
<evidence type="ECO:0000313" key="7">
    <source>
        <dbReference type="Proteomes" id="UP000004367"/>
    </source>
</evidence>
<organism evidence="6 7">
    <name type="scientific">Mobilicoccus pelagius NBRC 104925</name>
    <dbReference type="NCBI Taxonomy" id="1089455"/>
    <lineage>
        <taxon>Bacteria</taxon>
        <taxon>Bacillati</taxon>
        <taxon>Actinomycetota</taxon>
        <taxon>Actinomycetes</taxon>
        <taxon>Micrococcales</taxon>
        <taxon>Dermatophilaceae</taxon>
        <taxon>Mobilicoccus</taxon>
    </lineage>
</organism>
<reference evidence="6 7" key="1">
    <citation type="submission" date="2012-02" db="EMBL/GenBank/DDBJ databases">
        <title>Whole genome shotgun sequence of Mobilicoccus pelagius NBRC 104925.</title>
        <authorList>
            <person name="Yoshida Y."/>
            <person name="Hosoyama A."/>
            <person name="Tsuchikane K."/>
            <person name="Katsumata H."/>
            <person name="Yamazaki S."/>
            <person name="Fujita N."/>
        </authorList>
    </citation>
    <scope>NUCLEOTIDE SEQUENCE [LARGE SCALE GENOMIC DNA]</scope>
    <source>
        <strain evidence="6 7">NBRC 104925</strain>
    </source>
</reference>
<keyword evidence="5" id="KW-0732">Signal</keyword>
<dbReference type="eggNOG" id="COG4242">
    <property type="taxonomic scope" value="Bacteria"/>
</dbReference>
<protein>
    <submittedName>
        <fullName evidence="6">Peptidase S51 family protein</fullName>
    </submittedName>
</protein>
<dbReference type="SUPFAM" id="SSF52317">
    <property type="entry name" value="Class I glutamine amidotransferase-like"/>
    <property type="match status" value="2"/>
</dbReference>
<dbReference type="PANTHER" id="PTHR36175:SF1">
    <property type="entry name" value="CYANOPHYCINASE"/>
    <property type="match status" value="1"/>
</dbReference>
<dbReference type="CDD" id="cd03145">
    <property type="entry name" value="GAT1_cyanophycinase"/>
    <property type="match status" value="1"/>
</dbReference>
<evidence type="ECO:0000256" key="5">
    <source>
        <dbReference type="SAM" id="SignalP"/>
    </source>
</evidence>
<dbReference type="Pfam" id="PF03575">
    <property type="entry name" value="Peptidase_S51"/>
    <property type="match status" value="1"/>
</dbReference>
<evidence type="ECO:0000256" key="1">
    <source>
        <dbReference type="ARBA" id="ARBA00006534"/>
    </source>
</evidence>
<evidence type="ECO:0000313" key="6">
    <source>
        <dbReference type="EMBL" id="GAB49309.1"/>
    </source>
</evidence>
<dbReference type="GO" id="GO:0008236">
    <property type="term" value="F:serine-type peptidase activity"/>
    <property type="evidence" value="ECO:0007669"/>
    <property type="project" value="UniProtKB-KW"/>
</dbReference>
<gene>
    <name evidence="6" type="ORF">MOPEL_099_01090</name>
</gene>
<keyword evidence="7" id="KW-1185">Reference proteome</keyword>
<dbReference type="AlphaFoldDB" id="H5UUA1"/>
<dbReference type="GO" id="GO:0006508">
    <property type="term" value="P:proteolysis"/>
    <property type="evidence" value="ECO:0007669"/>
    <property type="project" value="UniProtKB-KW"/>
</dbReference>
<proteinExistence type="inferred from homology"/>
<feature type="chain" id="PRO_5003599886" evidence="5">
    <location>
        <begin position="27"/>
        <end position="622"/>
    </location>
</feature>
<dbReference type="InterPro" id="IPR029062">
    <property type="entry name" value="Class_I_gatase-like"/>
</dbReference>
<sequence>MARSACHSLAAALTLGSLALGAPAFAAPADTAGEAHRRTPETLVPIGGGYESLSLRSYALRVAQQARGSTVDIVVVPSSYGDAPADRAKNLQLAGQRAAQMDAECDAALKASAYGSRFAGCTATLAPLLDRHDAMNPANVAPFTNAETDGVYVLGGDQVLAMKVLANSPAEKAMSAASRRGVVVGGTSAGNAVESRTMGAGYAEDRNPEDGLERDAALLFWGDDLGSDERGLSFGTHRAILDQHFYQRGRFGRLLAYVARSAEHHGGTGKIGIGVDWATGLSIEDDTRLTQPFGYSSSSVVDLSTATAPRWVGPRNTLSVQGVRTHLVAPLRGRAMTYDMPSRTMRLDDHRLPAARPTTLPRLTASGRGTLVLGGGMNATAASAPLRAFVESATPGRPIVLVLAGYADATARTKDADAYTAALRAQGWTGEVRVIRHGLDPLDPAQIRRSAGVLAVGDDQSRMASFVADRDVRASLAAARRSGVAVMTDGAATAVGGQRYVTNPDPEVTTESPEAIAMFRRGDARLAAGLGLVRGYVLEPTLTREFRWGRLFDVGAQRRGTIGAGISERTALVLTDRDARVIGDRSVVTVDARRARWFPSANGALAGTDLFVSTYAPTDRVR</sequence>
<comment type="caution">
    <text evidence="6">The sequence shown here is derived from an EMBL/GenBank/DDBJ whole genome shotgun (WGS) entry which is preliminary data.</text>
</comment>
<evidence type="ECO:0000256" key="4">
    <source>
        <dbReference type="ARBA" id="ARBA00022825"/>
    </source>
</evidence>
<dbReference type="InterPro" id="IPR005320">
    <property type="entry name" value="Peptidase_S51"/>
</dbReference>
<keyword evidence="3" id="KW-0378">Hydrolase</keyword>
<keyword evidence="2" id="KW-0645">Protease</keyword>
<feature type="signal peptide" evidence="5">
    <location>
        <begin position="1"/>
        <end position="26"/>
    </location>
</feature>
<accession>H5UUA1</accession>
<evidence type="ECO:0000256" key="3">
    <source>
        <dbReference type="ARBA" id="ARBA00022801"/>
    </source>
</evidence>
<dbReference type="PANTHER" id="PTHR36175">
    <property type="entry name" value="CYANOPHYCINASE"/>
    <property type="match status" value="1"/>
</dbReference>
<name>H5UUA1_9MICO</name>
<dbReference type="Gene3D" id="3.40.50.880">
    <property type="match status" value="2"/>
</dbReference>
<dbReference type="EMBL" id="BAFE01000076">
    <property type="protein sequence ID" value="GAB49309.1"/>
    <property type="molecule type" value="Genomic_DNA"/>
</dbReference>